<keyword evidence="4" id="KW-0670">Pyruvate</keyword>
<evidence type="ECO:0000259" key="3">
    <source>
        <dbReference type="PROSITE" id="PS50206"/>
    </source>
</evidence>
<organism evidence="4 5">
    <name type="scientific">Halanaerobium salsuginis</name>
    <dbReference type="NCBI Taxonomy" id="29563"/>
    <lineage>
        <taxon>Bacteria</taxon>
        <taxon>Bacillati</taxon>
        <taxon>Bacillota</taxon>
        <taxon>Clostridia</taxon>
        <taxon>Halanaerobiales</taxon>
        <taxon>Halanaerobiaceae</taxon>
        <taxon>Halanaerobium</taxon>
    </lineage>
</organism>
<reference evidence="4 5" key="1">
    <citation type="submission" date="2016-10" db="EMBL/GenBank/DDBJ databases">
        <authorList>
            <person name="de Groot N.N."/>
        </authorList>
    </citation>
    <scope>NUCLEOTIDE SEQUENCE [LARGE SCALE GENOMIC DNA]</scope>
    <source>
        <strain evidence="4 5">ATCC 51327</strain>
    </source>
</reference>
<dbReference type="Proteomes" id="UP000199006">
    <property type="component" value="Unassembled WGS sequence"/>
</dbReference>
<dbReference type="InterPro" id="IPR001763">
    <property type="entry name" value="Rhodanese-like_dom"/>
</dbReference>
<evidence type="ECO:0000313" key="5">
    <source>
        <dbReference type="Proteomes" id="UP000199006"/>
    </source>
</evidence>
<dbReference type="STRING" id="29563.SAMN02983006_00575"/>
<dbReference type="InterPro" id="IPR045078">
    <property type="entry name" value="TST/MPST-like"/>
</dbReference>
<evidence type="ECO:0000313" key="4">
    <source>
        <dbReference type="EMBL" id="SFL23312.1"/>
    </source>
</evidence>
<dbReference type="AlphaFoldDB" id="A0A1I4FZG9"/>
<evidence type="ECO:0000256" key="2">
    <source>
        <dbReference type="ARBA" id="ARBA00022737"/>
    </source>
</evidence>
<dbReference type="PANTHER" id="PTHR11364:SF27">
    <property type="entry name" value="SULFURTRANSFERASE"/>
    <property type="match status" value="1"/>
</dbReference>
<dbReference type="Pfam" id="PF00581">
    <property type="entry name" value="Rhodanese"/>
    <property type="match status" value="2"/>
</dbReference>
<dbReference type="OrthoDB" id="9770030at2"/>
<feature type="domain" description="Rhodanese" evidence="3">
    <location>
        <begin position="57"/>
        <end position="166"/>
    </location>
</feature>
<evidence type="ECO:0000256" key="1">
    <source>
        <dbReference type="ARBA" id="ARBA00022679"/>
    </source>
</evidence>
<dbReference type="Gene3D" id="3.40.250.10">
    <property type="entry name" value="Rhodanese-like domain"/>
    <property type="match status" value="2"/>
</dbReference>
<accession>A0A1I4FZG9</accession>
<dbReference type="RefSeq" id="WP_089859383.1">
    <property type="nucleotide sequence ID" value="NZ_FOTI01000004.1"/>
</dbReference>
<keyword evidence="5" id="KW-1185">Reference proteome</keyword>
<keyword evidence="1 4" id="KW-0808">Transferase</keyword>
<dbReference type="PANTHER" id="PTHR11364">
    <property type="entry name" value="THIOSULFATE SULFERTANSFERASE"/>
    <property type="match status" value="1"/>
</dbReference>
<proteinExistence type="predicted"/>
<dbReference type="CDD" id="cd01448">
    <property type="entry name" value="TST_Repeat_1"/>
    <property type="match status" value="1"/>
</dbReference>
<name>A0A1I4FZG9_9FIRM</name>
<protein>
    <submittedName>
        <fullName evidence="4">Thiosulfate/3-mercaptopyruvate sulfurtransferase</fullName>
    </submittedName>
</protein>
<dbReference type="PROSITE" id="PS50206">
    <property type="entry name" value="RHODANESE_3"/>
    <property type="match status" value="2"/>
</dbReference>
<keyword evidence="2" id="KW-0677">Repeat</keyword>
<dbReference type="GO" id="GO:0004792">
    <property type="term" value="F:thiosulfate-cyanide sulfurtransferase activity"/>
    <property type="evidence" value="ECO:0007669"/>
    <property type="project" value="TreeGrafter"/>
</dbReference>
<sequence length="314" mass="35391">MPKIRQALSLNNYLILIFLSFSLILFNSFYLSDSVLAQAESQNYFITAKKTAALQEKNKNLKIIDLRSSLSYLFGHLPNAVHIQPENLRNPDGWVAGLMPEAEFFSNLMQAKGINNDSRIIIYADQESSALAARLWWLFNFYGKKQVQILSGGYQSWQQAGYDNNKLPPQIEKGNFTVQSVNNKWLISLDTIAENLDNQDYLIIDARPAAEFSGEIESEAAVRKGHLPGSINLQIPFSISELIERRSELKSFFQQANLRSSGQKIVILADQSYNSALTFLALSYAGYNNLKLADAGWTGWSFRSDLPISTEENN</sequence>
<dbReference type="EMBL" id="FOTI01000004">
    <property type="protein sequence ID" value="SFL23312.1"/>
    <property type="molecule type" value="Genomic_DNA"/>
</dbReference>
<gene>
    <name evidence="4" type="ORF">SAMN02983006_00575</name>
</gene>
<dbReference type="InterPro" id="IPR036873">
    <property type="entry name" value="Rhodanese-like_dom_sf"/>
</dbReference>
<dbReference type="SMART" id="SM00450">
    <property type="entry name" value="RHOD"/>
    <property type="match status" value="2"/>
</dbReference>
<feature type="domain" description="Rhodanese" evidence="3">
    <location>
        <begin position="197"/>
        <end position="309"/>
    </location>
</feature>
<dbReference type="SUPFAM" id="SSF52821">
    <property type="entry name" value="Rhodanese/Cell cycle control phosphatase"/>
    <property type="match status" value="2"/>
</dbReference>